<evidence type="ECO:0000313" key="11">
    <source>
        <dbReference type="Proteomes" id="UP000035963"/>
    </source>
</evidence>
<evidence type="ECO:0000256" key="6">
    <source>
        <dbReference type="ARBA" id="ARBA00022989"/>
    </source>
</evidence>
<keyword evidence="4" id="KW-1003">Cell membrane</keyword>
<proteinExistence type="inferred from homology"/>
<feature type="transmembrane region" description="Helical" evidence="8">
    <location>
        <begin position="100"/>
        <end position="124"/>
    </location>
</feature>
<name>A0A0J1D090_9BURK</name>
<dbReference type="InterPro" id="IPR000515">
    <property type="entry name" value="MetI-like"/>
</dbReference>
<dbReference type="RefSeq" id="WP_047846522.1">
    <property type="nucleotide sequence ID" value="NZ_AEJF01000075.1"/>
</dbReference>
<dbReference type="PROSITE" id="PS50928">
    <property type="entry name" value="ABC_TM1"/>
    <property type="match status" value="1"/>
</dbReference>
<evidence type="ECO:0000256" key="2">
    <source>
        <dbReference type="ARBA" id="ARBA00007069"/>
    </source>
</evidence>
<feature type="transmembrane region" description="Helical" evidence="8">
    <location>
        <begin position="66"/>
        <end position="88"/>
    </location>
</feature>
<dbReference type="GO" id="GO:0055085">
    <property type="term" value="P:transmembrane transport"/>
    <property type="evidence" value="ECO:0007669"/>
    <property type="project" value="InterPro"/>
</dbReference>
<dbReference type="InterPro" id="IPR035906">
    <property type="entry name" value="MetI-like_sf"/>
</dbReference>
<organism evidence="10 11">
    <name type="scientific">Caballeronia mineralivorans PML1(12)</name>
    <dbReference type="NCBI Taxonomy" id="908627"/>
    <lineage>
        <taxon>Bacteria</taxon>
        <taxon>Pseudomonadati</taxon>
        <taxon>Pseudomonadota</taxon>
        <taxon>Betaproteobacteria</taxon>
        <taxon>Burkholderiales</taxon>
        <taxon>Burkholderiaceae</taxon>
        <taxon>Caballeronia</taxon>
    </lineage>
</organism>
<keyword evidence="6 8" id="KW-1133">Transmembrane helix</keyword>
<dbReference type="InterPro" id="IPR051789">
    <property type="entry name" value="Bact_Polyamine_Transport"/>
</dbReference>
<feature type="domain" description="ABC transmembrane type-1" evidence="9">
    <location>
        <begin position="62"/>
        <end position="250"/>
    </location>
</feature>
<dbReference type="OrthoDB" id="9178195at2"/>
<evidence type="ECO:0000256" key="4">
    <source>
        <dbReference type="ARBA" id="ARBA00022475"/>
    </source>
</evidence>
<dbReference type="SUPFAM" id="SSF161098">
    <property type="entry name" value="MetI-like"/>
    <property type="match status" value="1"/>
</dbReference>
<keyword evidence="11" id="KW-1185">Reference proteome</keyword>
<keyword evidence="3 8" id="KW-0813">Transport</keyword>
<feature type="transmembrane region" description="Helical" evidence="8">
    <location>
        <begin position="234"/>
        <end position="253"/>
    </location>
</feature>
<dbReference type="Gene3D" id="1.10.3720.10">
    <property type="entry name" value="MetI-like"/>
    <property type="match status" value="1"/>
</dbReference>
<accession>A0A0J1D090</accession>
<evidence type="ECO:0000259" key="9">
    <source>
        <dbReference type="PROSITE" id="PS50928"/>
    </source>
</evidence>
<sequence>MQRLLGALASSYLGLVLVFLYLPIVIMMAMAFNRSELYQLPFQFDLVWFKTLAQDNELLQAGLNSVLIAMTNTLIATLLGTLTALAFARYSFAGKPLLHLLLMPSLIFPWLITGTAMMIFFYWVGINRSLHAILLGHVALSLPYVVLIVGSRLKSVNLSLEEAATILGASAWQTFWRITVPLLAPGIVAAALFAFAVSFDQFVISYFLAPIGVSTLPVEIYSAIRKGYTPEINAISTLIILFSMGLMGVFARFSKFGGER</sequence>
<dbReference type="Proteomes" id="UP000035963">
    <property type="component" value="Unassembled WGS sequence"/>
</dbReference>
<reference evidence="10 11" key="1">
    <citation type="journal article" date="2015" name="Genome Announc.">
        <title>Draft Genome Sequence of Burkholderia sp. Strain PML1(12), an Ectomycorrhizosphere-Inhabiting Bacterium with Effective Mineral-Weathering Ability.</title>
        <authorList>
            <person name="Uroz S."/>
            <person name="Oger P."/>
        </authorList>
    </citation>
    <scope>NUCLEOTIDE SEQUENCE [LARGE SCALE GENOMIC DNA]</scope>
    <source>
        <strain evidence="11">PML1(12)</strain>
    </source>
</reference>
<evidence type="ECO:0000313" key="10">
    <source>
        <dbReference type="EMBL" id="KLU26177.1"/>
    </source>
</evidence>
<comment type="caution">
    <text evidence="10">The sequence shown here is derived from an EMBL/GenBank/DDBJ whole genome shotgun (WGS) entry which is preliminary data.</text>
</comment>
<comment type="subcellular location">
    <subcellularLocation>
        <location evidence="1 8">Cell membrane</location>
        <topology evidence="1 8">Multi-pass membrane protein</topology>
    </subcellularLocation>
</comment>
<comment type="similarity">
    <text evidence="2">Belongs to the binding-protein-dependent transport system permease family. CysTW subfamily.</text>
</comment>
<dbReference type="PATRIC" id="fig|908627.4.peg.2265"/>
<gene>
    <name evidence="10" type="ORF">EOS_10255</name>
</gene>
<keyword evidence="7 8" id="KW-0472">Membrane</keyword>
<dbReference type="AlphaFoldDB" id="A0A0J1D090"/>
<evidence type="ECO:0000256" key="5">
    <source>
        <dbReference type="ARBA" id="ARBA00022692"/>
    </source>
</evidence>
<keyword evidence="5 8" id="KW-0812">Transmembrane</keyword>
<evidence type="ECO:0000256" key="1">
    <source>
        <dbReference type="ARBA" id="ARBA00004651"/>
    </source>
</evidence>
<dbReference type="EMBL" id="AEJF01000075">
    <property type="protein sequence ID" value="KLU26177.1"/>
    <property type="molecule type" value="Genomic_DNA"/>
</dbReference>
<dbReference type="PANTHER" id="PTHR43848">
    <property type="entry name" value="PUTRESCINE TRANSPORT SYSTEM PERMEASE PROTEIN POTI"/>
    <property type="match status" value="1"/>
</dbReference>
<dbReference type="CDD" id="cd06261">
    <property type="entry name" value="TM_PBP2"/>
    <property type="match status" value="1"/>
</dbReference>
<evidence type="ECO:0000256" key="8">
    <source>
        <dbReference type="RuleBase" id="RU363032"/>
    </source>
</evidence>
<evidence type="ECO:0000256" key="3">
    <source>
        <dbReference type="ARBA" id="ARBA00022448"/>
    </source>
</evidence>
<dbReference type="GO" id="GO:0005886">
    <property type="term" value="C:plasma membrane"/>
    <property type="evidence" value="ECO:0007669"/>
    <property type="project" value="UniProtKB-SubCell"/>
</dbReference>
<feature type="transmembrane region" description="Helical" evidence="8">
    <location>
        <begin position="174"/>
        <end position="197"/>
    </location>
</feature>
<feature type="transmembrane region" description="Helical" evidence="8">
    <location>
        <begin position="203"/>
        <end position="222"/>
    </location>
</feature>
<dbReference type="Pfam" id="PF00528">
    <property type="entry name" value="BPD_transp_1"/>
    <property type="match status" value="1"/>
</dbReference>
<feature type="transmembrane region" description="Helical" evidence="8">
    <location>
        <begin position="130"/>
        <end position="153"/>
    </location>
</feature>
<dbReference type="PANTHER" id="PTHR43848:SF2">
    <property type="entry name" value="PUTRESCINE TRANSPORT SYSTEM PERMEASE PROTEIN POTI"/>
    <property type="match status" value="1"/>
</dbReference>
<protein>
    <submittedName>
        <fullName evidence="10">Peptide ABC transporter permease</fullName>
    </submittedName>
</protein>
<feature type="transmembrane region" description="Helical" evidence="8">
    <location>
        <begin position="12"/>
        <end position="32"/>
    </location>
</feature>
<evidence type="ECO:0000256" key="7">
    <source>
        <dbReference type="ARBA" id="ARBA00023136"/>
    </source>
</evidence>